<dbReference type="Pfam" id="PF01184">
    <property type="entry name" value="Gpr1_Fun34_YaaH"/>
    <property type="match status" value="1"/>
</dbReference>
<dbReference type="PANTHER" id="PTHR31123">
    <property type="entry name" value="ACCUMULATION OF DYADS PROTEIN 2-RELATED"/>
    <property type="match status" value="1"/>
</dbReference>
<reference evidence="7" key="1">
    <citation type="submission" date="2021-06" db="EMBL/GenBank/DDBJ databases">
        <authorList>
            <person name="Kallberg Y."/>
            <person name="Tangrot J."/>
            <person name="Rosling A."/>
        </authorList>
    </citation>
    <scope>NUCLEOTIDE SEQUENCE</scope>
    <source>
        <strain evidence="7">FL130A</strain>
    </source>
</reference>
<evidence type="ECO:0000256" key="4">
    <source>
        <dbReference type="ARBA" id="ARBA00022989"/>
    </source>
</evidence>
<proteinExistence type="inferred from homology"/>
<sequence length="263" mass="28564">MVSEVSEIVNHFEDQDIISSRKRGNPHPLGLVSFGVTTFVFSFYNLGICGITHENVGLGLALFYGGFTQFIAGMLEMYLGNTLPATVFSSYGAFWLSFGLISLPSAGISAAYADPKEFDNAIGIFLTAWAILTIILLIGALRTNNCMIGALLLLFLIYVSLSLGKFTGQLVFIKIGGGIGVVLAILSFYMTLANMLTKENSYFTLPLGQRSFDNVNVHNAHQTISVENKTFVLINEAYSAQKVATDTIFNVVVLAVTTTQQKI</sequence>
<comment type="caution">
    <text evidence="7">The sequence shown here is derived from an EMBL/GenBank/DDBJ whole genome shotgun (WGS) entry which is preliminary data.</text>
</comment>
<evidence type="ECO:0000256" key="5">
    <source>
        <dbReference type="ARBA" id="ARBA00023136"/>
    </source>
</evidence>
<feature type="transmembrane region" description="Helical" evidence="6">
    <location>
        <begin position="147"/>
        <end position="164"/>
    </location>
</feature>
<protein>
    <submittedName>
        <fullName evidence="7">6994_t:CDS:1</fullName>
    </submittedName>
</protein>
<dbReference type="Proteomes" id="UP000789508">
    <property type="component" value="Unassembled WGS sequence"/>
</dbReference>
<organism evidence="7 8">
    <name type="scientific">Ambispora leptoticha</name>
    <dbReference type="NCBI Taxonomy" id="144679"/>
    <lineage>
        <taxon>Eukaryota</taxon>
        <taxon>Fungi</taxon>
        <taxon>Fungi incertae sedis</taxon>
        <taxon>Mucoromycota</taxon>
        <taxon>Glomeromycotina</taxon>
        <taxon>Glomeromycetes</taxon>
        <taxon>Archaeosporales</taxon>
        <taxon>Ambisporaceae</taxon>
        <taxon>Ambispora</taxon>
    </lineage>
</organism>
<evidence type="ECO:0000256" key="3">
    <source>
        <dbReference type="ARBA" id="ARBA00022692"/>
    </source>
</evidence>
<evidence type="ECO:0000313" key="8">
    <source>
        <dbReference type="Proteomes" id="UP000789508"/>
    </source>
</evidence>
<dbReference type="OrthoDB" id="3648309at2759"/>
<evidence type="ECO:0000256" key="6">
    <source>
        <dbReference type="SAM" id="Phobius"/>
    </source>
</evidence>
<name>A0A9N9E4G0_9GLOM</name>
<feature type="transmembrane region" description="Helical" evidence="6">
    <location>
        <begin position="58"/>
        <end position="79"/>
    </location>
</feature>
<feature type="transmembrane region" description="Helical" evidence="6">
    <location>
        <begin position="91"/>
        <end position="113"/>
    </location>
</feature>
<feature type="transmembrane region" description="Helical" evidence="6">
    <location>
        <begin position="120"/>
        <end position="141"/>
    </location>
</feature>
<keyword evidence="4 6" id="KW-1133">Transmembrane helix</keyword>
<feature type="transmembrane region" description="Helical" evidence="6">
    <location>
        <begin position="29"/>
        <end position="46"/>
    </location>
</feature>
<keyword evidence="3 6" id="KW-0812">Transmembrane</keyword>
<evidence type="ECO:0000256" key="2">
    <source>
        <dbReference type="ARBA" id="ARBA00005587"/>
    </source>
</evidence>
<dbReference type="EMBL" id="CAJVPS010011200">
    <property type="protein sequence ID" value="CAG8663504.1"/>
    <property type="molecule type" value="Genomic_DNA"/>
</dbReference>
<feature type="transmembrane region" description="Helical" evidence="6">
    <location>
        <begin position="171"/>
        <end position="192"/>
    </location>
</feature>
<dbReference type="InterPro" id="IPR051633">
    <property type="entry name" value="AceTr"/>
</dbReference>
<dbReference type="PANTHER" id="PTHR31123:SF1">
    <property type="entry name" value="ACCUMULATION OF DYADS PROTEIN 2-RELATED"/>
    <property type="match status" value="1"/>
</dbReference>
<evidence type="ECO:0000313" key="7">
    <source>
        <dbReference type="EMBL" id="CAG8663504.1"/>
    </source>
</evidence>
<comment type="subcellular location">
    <subcellularLocation>
        <location evidence="1">Membrane</location>
        <topology evidence="1">Multi-pass membrane protein</topology>
    </subcellularLocation>
</comment>
<dbReference type="GO" id="GO:0015123">
    <property type="term" value="F:acetate transmembrane transporter activity"/>
    <property type="evidence" value="ECO:0007669"/>
    <property type="project" value="TreeGrafter"/>
</dbReference>
<dbReference type="InterPro" id="IPR000791">
    <property type="entry name" value="Gpr1/Fun34/SatP-like"/>
</dbReference>
<dbReference type="AlphaFoldDB" id="A0A9N9E4G0"/>
<accession>A0A9N9E4G0</accession>
<comment type="similarity">
    <text evidence="2">Belongs to the acetate uptake transporter (AceTr) (TC 2.A.96) family.</text>
</comment>
<keyword evidence="8" id="KW-1185">Reference proteome</keyword>
<dbReference type="NCBIfam" id="NF038013">
    <property type="entry name" value="AceTr_1"/>
    <property type="match status" value="1"/>
</dbReference>
<keyword evidence="5 6" id="KW-0472">Membrane</keyword>
<gene>
    <name evidence="7" type="ORF">ALEPTO_LOCUS10394</name>
</gene>
<evidence type="ECO:0000256" key="1">
    <source>
        <dbReference type="ARBA" id="ARBA00004141"/>
    </source>
</evidence>
<dbReference type="GO" id="GO:0005886">
    <property type="term" value="C:plasma membrane"/>
    <property type="evidence" value="ECO:0007669"/>
    <property type="project" value="TreeGrafter"/>
</dbReference>